<feature type="transmembrane region" description="Helical" evidence="2">
    <location>
        <begin position="98"/>
        <end position="120"/>
    </location>
</feature>
<name>A0ABN9V8Z3_9DINO</name>
<feature type="transmembrane region" description="Helical" evidence="2">
    <location>
        <begin position="67"/>
        <end position="86"/>
    </location>
</feature>
<evidence type="ECO:0000256" key="2">
    <source>
        <dbReference type="SAM" id="Phobius"/>
    </source>
</evidence>
<reference evidence="4" key="1">
    <citation type="submission" date="2023-10" db="EMBL/GenBank/DDBJ databases">
        <authorList>
            <person name="Chen Y."/>
            <person name="Shah S."/>
            <person name="Dougan E. K."/>
            <person name="Thang M."/>
            <person name="Chan C."/>
        </authorList>
    </citation>
    <scope>NUCLEOTIDE SEQUENCE [LARGE SCALE GENOMIC DNA]</scope>
</reference>
<feature type="transmembrane region" description="Helical" evidence="2">
    <location>
        <begin position="228"/>
        <end position="248"/>
    </location>
</feature>
<evidence type="ECO:0000256" key="1">
    <source>
        <dbReference type="SAM" id="MobiDB-lite"/>
    </source>
</evidence>
<keyword evidence="2" id="KW-0472">Membrane</keyword>
<feature type="compositionally biased region" description="Basic and acidic residues" evidence="1">
    <location>
        <begin position="379"/>
        <end position="390"/>
    </location>
</feature>
<evidence type="ECO:0000313" key="5">
    <source>
        <dbReference type="Proteomes" id="UP001189429"/>
    </source>
</evidence>
<evidence type="ECO:0000313" key="4">
    <source>
        <dbReference type="EMBL" id="CAK0869438.1"/>
    </source>
</evidence>
<feature type="signal peptide" evidence="3">
    <location>
        <begin position="1"/>
        <end position="19"/>
    </location>
</feature>
<feature type="compositionally biased region" description="Acidic residues" evidence="1">
    <location>
        <begin position="368"/>
        <end position="378"/>
    </location>
</feature>
<dbReference type="Proteomes" id="UP001189429">
    <property type="component" value="Unassembled WGS sequence"/>
</dbReference>
<comment type="caution">
    <text evidence="4">The sequence shown here is derived from an EMBL/GenBank/DDBJ whole genome shotgun (WGS) entry which is preliminary data.</text>
</comment>
<dbReference type="EMBL" id="CAUYUJ010016849">
    <property type="protein sequence ID" value="CAK0869438.1"/>
    <property type="molecule type" value="Genomic_DNA"/>
</dbReference>
<keyword evidence="5" id="KW-1185">Reference proteome</keyword>
<protein>
    <recommendedName>
        <fullName evidence="6">TRP C-terminal domain-containing protein</fullName>
    </recommendedName>
</protein>
<evidence type="ECO:0008006" key="6">
    <source>
        <dbReference type="Google" id="ProtNLM"/>
    </source>
</evidence>
<keyword evidence="2" id="KW-1133">Transmembrane helix</keyword>
<evidence type="ECO:0000256" key="3">
    <source>
        <dbReference type="SAM" id="SignalP"/>
    </source>
</evidence>
<organism evidence="4 5">
    <name type="scientific">Prorocentrum cordatum</name>
    <dbReference type="NCBI Taxonomy" id="2364126"/>
    <lineage>
        <taxon>Eukaryota</taxon>
        <taxon>Sar</taxon>
        <taxon>Alveolata</taxon>
        <taxon>Dinophyceae</taxon>
        <taxon>Prorocentrales</taxon>
        <taxon>Prorocentraceae</taxon>
        <taxon>Prorocentrum</taxon>
    </lineage>
</organism>
<feature type="compositionally biased region" description="Basic and acidic residues" evidence="1">
    <location>
        <begin position="318"/>
        <end position="360"/>
    </location>
</feature>
<feature type="transmembrane region" description="Helical" evidence="2">
    <location>
        <begin position="255"/>
        <end position="275"/>
    </location>
</feature>
<feature type="region of interest" description="Disordered" evidence="1">
    <location>
        <begin position="318"/>
        <end position="396"/>
    </location>
</feature>
<feature type="transmembrane region" description="Helical" evidence="2">
    <location>
        <begin position="147"/>
        <end position="170"/>
    </location>
</feature>
<keyword evidence="2" id="KW-0812">Transmembrane</keyword>
<proteinExistence type="predicted"/>
<feature type="transmembrane region" description="Helical" evidence="2">
    <location>
        <begin position="201"/>
        <end position="222"/>
    </location>
</feature>
<accession>A0ABN9V8Z3</accession>
<feature type="transmembrane region" description="Helical" evidence="2">
    <location>
        <begin position="287"/>
        <end position="310"/>
    </location>
</feature>
<gene>
    <name evidence="4" type="ORF">PCOR1329_LOCUS55791</name>
</gene>
<keyword evidence="3" id="KW-0732">Signal</keyword>
<sequence>MVLAMCAGTFVMTMQSCAALASLAISFPDGLGGLFAGTRLFALDLRALRPECSLGSSVIASYALKVGLPWFMFGLFAVLCLLSKLLPEPLRWEATKAFNTVCNFFQAAFITIILTVIGPFRTFEHPGKGDRSSMLSSPDIDTTSDTYAGLVAFAVFGLLPCFLFITMYAFSVRQSPAWREGNMTKYLQAIKFVLFRFEAHAYYWGLCFLARSTAVSIITLLPNPFTQLLLLSVVMVVYLVALCLVWPWKAPVVNALDALQTGLLLVILLAATRLVGTDNGGEDSDAVTGIISTCYVVLLVAFGIAGVLVLRGKLDMGDKTGSDSVPEKDGAEKGAKEEADKEEKPEADKEAAGAEGHDAGAEGNVAEADTEEKPEDEAADGKENADDNRVKIATQI</sequence>
<feature type="chain" id="PRO_5045155399" description="TRP C-terminal domain-containing protein" evidence="3">
    <location>
        <begin position="20"/>
        <end position="396"/>
    </location>
</feature>